<evidence type="ECO:0000313" key="2">
    <source>
        <dbReference type="Proteomes" id="UP000195331"/>
    </source>
</evidence>
<evidence type="ECO:0000313" key="1">
    <source>
        <dbReference type="EMBL" id="ART68210.1"/>
    </source>
</evidence>
<dbReference type="EMBL" id="CP020809">
    <property type="protein sequence ID" value="ART68210.1"/>
    <property type="molecule type" value="Genomic_DNA"/>
</dbReference>
<dbReference type="KEGG" id="mdx:BTO20_06090"/>
<accession>A0A1Y0BZ53</accession>
<gene>
    <name evidence="1" type="ORF">BTO20_06090</name>
</gene>
<organism evidence="1 2">
    <name type="scientific">Mycobacterium dioxanotrophicus</name>
    <dbReference type="NCBI Taxonomy" id="482462"/>
    <lineage>
        <taxon>Bacteria</taxon>
        <taxon>Bacillati</taxon>
        <taxon>Actinomycetota</taxon>
        <taxon>Actinomycetes</taxon>
        <taxon>Mycobacteriales</taxon>
        <taxon>Mycobacteriaceae</taxon>
        <taxon>Mycobacterium</taxon>
    </lineage>
</organism>
<dbReference type="OrthoDB" id="4641411at2"/>
<dbReference type="RefSeq" id="WP_087074237.1">
    <property type="nucleotide sequence ID" value="NZ_CP020809.1"/>
</dbReference>
<dbReference type="Proteomes" id="UP000195331">
    <property type="component" value="Chromosome"/>
</dbReference>
<protein>
    <recommendedName>
        <fullName evidence="3">Minor tail protein</fullName>
    </recommendedName>
</protein>
<evidence type="ECO:0008006" key="3">
    <source>
        <dbReference type="Google" id="ProtNLM"/>
    </source>
</evidence>
<sequence>MIVSDEQIVSVRTASGKQLYQFLSSGYSQLKWTRELREVSICNLGVPPKAGYVRIPDITPWMHWVDVWDGQGRELYWSGPIQSAEQGRDWLALSARDASSLMGRTRCPLTKRWDAADPAEVARELWDAAIDHHGLNIKPISRPDPRGDRFEFSCTADTAMTDNVIKDLTDRGLYWSVVAGIPLLGPAKFEAVATLSEDDFVDGGLSVIRDGSNTSNDVLLRAADAVSRGRVEMGGLSLQSIVNIDSMFGVSNTDREAYKYARYNGVIRDAIKVPPGSSLHRDTPISMQLLVPSVRLNVEAYGLLSTMELAGVTVNCSSSGVTVGIDLESVNDDLPELVELDQQAQRGRR</sequence>
<keyword evidence="2" id="KW-1185">Reference proteome</keyword>
<reference evidence="1 2" key="1">
    <citation type="submission" date="2017-04" db="EMBL/GenBank/DDBJ databases">
        <title>Whole Genome Sequence of 1,4-Dioxane Degrading Bacterium Mycobacterium dioxanotrophicus PH-06.</title>
        <authorList>
            <person name="He Y."/>
        </authorList>
    </citation>
    <scope>NUCLEOTIDE SEQUENCE [LARGE SCALE GENOMIC DNA]</scope>
    <source>
        <strain evidence="1 2">PH-06</strain>
    </source>
</reference>
<proteinExistence type="predicted"/>
<dbReference type="AlphaFoldDB" id="A0A1Y0BZ53"/>
<name>A0A1Y0BZ53_9MYCO</name>